<dbReference type="InterPro" id="IPR029058">
    <property type="entry name" value="AB_hydrolase_fold"/>
</dbReference>
<name>A0A852ZWF6_9ACTN</name>
<accession>A0A852ZWF6</accession>
<feature type="domain" description="DUF1023" evidence="2">
    <location>
        <begin position="331"/>
        <end position="425"/>
    </location>
</feature>
<feature type="region of interest" description="Disordered" evidence="1">
    <location>
        <begin position="35"/>
        <end position="58"/>
    </location>
</feature>
<dbReference type="EMBL" id="JACBZD010000001">
    <property type="protein sequence ID" value="NYI06733.1"/>
    <property type="molecule type" value="Genomic_DNA"/>
</dbReference>
<comment type="caution">
    <text evidence="3">The sequence shown here is derived from an EMBL/GenBank/DDBJ whole genome shotgun (WGS) entry which is preliminary data.</text>
</comment>
<protein>
    <recommendedName>
        <fullName evidence="2">DUF1023 domain-containing protein</fullName>
    </recommendedName>
</protein>
<proteinExistence type="predicted"/>
<evidence type="ECO:0000256" key="1">
    <source>
        <dbReference type="SAM" id="MobiDB-lite"/>
    </source>
</evidence>
<sequence length="589" mass="61624">MLTYPHLRDGRFASMAQAAEEFRAVRQAAAEAAEEARRAAEAAPPTVLREIPAGPAGPPASLRDQLADGWDLVRGLDTAATVLARAAETLAARQEELHTVVRQATEAGFTVHEDGSVSAPPVDLNPLNEGPVVLLPWQFDEVRRRLAREAEAHAGAIAAVLARAVEEDDAFARALLAAGRPRTGRLATGAVPTGPVLVDETVLPAPGDPLAASAWWTSLAPAERLRHLAQHPERIGALDGIPARSRDRANRLLVGEARSRLERDLLRLLATEPEEILVDGVVPGTDHDDWRGQVERVRAKIAGLAALENRLGGGTGRPGDDYLLLALDLSGGGRVVVSVGDPDTADNVVTYVPGTGCGLCSLDGDLARAEVLHAAASGRAAGRTASIVWLGYEAPQDLLEAISPSFAENAAQSLDSFLRGLRVAREVHQPSNAAPVTAGAGQPADPAPGRPANSTVIGHSYGSTVVGYALTHGCRTAHRPVDRAVLLGSPGVGHHVAHAADLGLGRDRVWAATAENDLIRHAIDPLYPLAKGSAIHGTDPTDPVFGARIYTVPPGDPAFSETGAVPAHSQYWDSQALDTLAGIVTGQLS</sequence>
<dbReference type="RefSeq" id="WP_179815269.1">
    <property type="nucleotide sequence ID" value="NZ_JACBZD010000001.1"/>
</dbReference>
<dbReference type="SUPFAM" id="SSF53474">
    <property type="entry name" value="alpha/beta-Hydrolases"/>
    <property type="match status" value="1"/>
</dbReference>
<evidence type="ECO:0000313" key="4">
    <source>
        <dbReference type="Proteomes" id="UP000567795"/>
    </source>
</evidence>
<feature type="region of interest" description="Disordered" evidence="1">
    <location>
        <begin position="430"/>
        <end position="452"/>
    </location>
</feature>
<dbReference type="InterPro" id="IPR010427">
    <property type="entry name" value="DUF1023"/>
</dbReference>
<keyword evidence="4" id="KW-1185">Reference proteome</keyword>
<feature type="domain" description="DUF1023" evidence="2">
    <location>
        <begin position="453"/>
        <end position="522"/>
    </location>
</feature>
<dbReference type="Pfam" id="PF06259">
    <property type="entry name" value="Abhydrolase_8"/>
    <property type="match status" value="2"/>
</dbReference>
<organism evidence="3 4">
    <name type="scientific">Allostreptomyces psammosilenae</name>
    <dbReference type="NCBI Taxonomy" id="1892865"/>
    <lineage>
        <taxon>Bacteria</taxon>
        <taxon>Bacillati</taxon>
        <taxon>Actinomycetota</taxon>
        <taxon>Actinomycetes</taxon>
        <taxon>Kitasatosporales</taxon>
        <taxon>Streptomycetaceae</taxon>
        <taxon>Allostreptomyces</taxon>
    </lineage>
</organism>
<dbReference type="Proteomes" id="UP000567795">
    <property type="component" value="Unassembled WGS sequence"/>
</dbReference>
<evidence type="ECO:0000313" key="3">
    <source>
        <dbReference type="EMBL" id="NYI06733.1"/>
    </source>
</evidence>
<dbReference type="AlphaFoldDB" id="A0A852ZWF6"/>
<evidence type="ECO:0000259" key="2">
    <source>
        <dbReference type="Pfam" id="PF06259"/>
    </source>
</evidence>
<reference evidence="3 4" key="1">
    <citation type="submission" date="2020-07" db="EMBL/GenBank/DDBJ databases">
        <title>Sequencing the genomes of 1000 actinobacteria strains.</title>
        <authorList>
            <person name="Klenk H.-P."/>
        </authorList>
    </citation>
    <scope>NUCLEOTIDE SEQUENCE [LARGE SCALE GENOMIC DNA]</scope>
    <source>
        <strain evidence="3 4">DSM 42178</strain>
    </source>
</reference>
<gene>
    <name evidence="3" type="ORF">FHU37_003676</name>
</gene>